<reference evidence="1" key="1">
    <citation type="journal article" date="2019" name="bioRxiv">
        <title>The Genome of the Zebra Mussel, Dreissena polymorpha: A Resource for Invasive Species Research.</title>
        <authorList>
            <person name="McCartney M.A."/>
            <person name="Auch B."/>
            <person name="Kono T."/>
            <person name="Mallez S."/>
            <person name="Zhang Y."/>
            <person name="Obille A."/>
            <person name="Becker A."/>
            <person name="Abrahante J.E."/>
            <person name="Garbe J."/>
            <person name="Badalamenti J.P."/>
            <person name="Herman A."/>
            <person name="Mangelson H."/>
            <person name="Liachko I."/>
            <person name="Sullivan S."/>
            <person name="Sone E.D."/>
            <person name="Koren S."/>
            <person name="Silverstein K.A.T."/>
            <person name="Beckman K.B."/>
            <person name="Gohl D.M."/>
        </authorList>
    </citation>
    <scope>NUCLEOTIDE SEQUENCE</scope>
    <source>
        <strain evidence="1">Duluth1</strain>
        <tissue evidence="1">Whole animal</tissue>
    </source>
</reference>
<sequence>MILIPRVILPQSDSTGSGHPIYRKPIIRGNQPYKTNIAPDLPETHHPRTTTLQDQHRSLTPNFTNFIVCRHPVCRSSNINQSTRPTSTADANSTRTTFFRRRPTTLTLLSTKTTYKNCAAH</sequence>
<gene>
    <name evidence="1" type="ORF">DPMN_172990</name>
</gene>
<name>A0A9D4IH53_DREPO</name>
<dbReference type="AlphaFoldDB" id="A0A9D4IH53"/>
<reference evidence="1" key="2">
    <citation type="submission" date="2020-11" db="EMBL/GenBank/DDBJ databases">
        <authorList>
            <person name="McCartney M.A."/>
            <person name="Auch B."/>
            <person name="Kono T."/>
            <person name="Mallez S."/>
            <person name="Becker A."/>
            <person name="Gohl D.M."/>
            <person name="Silverstein K.A.T."/>
            <person name="Koren S."/>
            <person name="Bechman K.B."/>
            <person name="Herman A."/>
            <person name="Abrahante J.E."/>
            <person name="Garbe J."/>
        </authorList>
    </citation>
    <scope>NUCLEOTIDE SEQUENCE</scope>
    <source>
        <strain evidence="1">Duluth1</strain>
        <tissue evidence="1">Whole animal</tissue>
    </source>
</reference>
<dbReference type="Proteomes" id="UP000828390">
    <property type="component" value="Unassembled WGS sequence"/>
</dbReference>
<accession>A0A9D4IH53</accession>
<evidence type="ECO:0000313" key="2">
    <source>
        <dbReference type="Proteomes" id="UP000828390"/>
    </source>
</evidence>
<comment type="caution">
    <text evidence="1">The sequence shown here is derived from an EMBL/GenBank/DDBJ whole genome shotgun (WGS) entry which is preliminary data.</text>
</comment>
<organism evidence="1 2">
    <name type="scientific">Dreissena polymorpha</name>
    <name type="common">Zebra mussel</name>
    <name type="synonym">Mytilus polymorpha</name>
    <dbReference type="NCBI Taxonomy" id="45954"/>
    <lineage>
        <taxon>Eukaryota</taxon>
        <taxon>Metazoa</taxon>
        <taxon>Spiralia</taxon>
        <taxon>Lophotrochozoa</taxon>
        <taxon>Mollusca</taxon>
        <taxon>Bivalvia</taxon>
        <taxon>Autobranchia</taxon>
        <taxon>Heteroconchia</taxon>
        <taxon>Euheterodonta</taxon>
        <taxon>Imparidentia</taxon>
        <taxon>Neoheterodontei</taxon>
        <taxon>Myida</taxon>
        <taxon>Dreissenoidea</taxon>
        <taxon>Dreissenidae</taxon>
        <taxon>Dreissena</taxon>
    </lineage>
</organism>
<keyword evidence="2" id="KW-1185">Reference proteome</keyword>
<dbReference type="EMBL" id="JAIWYP010000009">
    <property type="protein sequence ID" value="KAH3771663.1"/>
    <property type="molecule type" value="Genomic_DNA"/>
</dbReference>
<protein>
    <submittedName>
        <fullName evidence="1">Uncharacterized protein</fullName>
    </submittedName>
</protein>
<proteinExistence type="predicted"/>
<evidence type="ECO:0000313" key="1">
    <source>
        <dbReference type="EMBL" id="KAH3771663.1"/>
    </source>
</evidence>